<evidence type="ECO:0000256" key="5">
    <source>
        <dbReference type="ARBA" id="ARBA00022573"/>
    </source>
</evidence>
<dbReference type="InParanoid" id="A9WIQ2"/>
<dbReference type="GO" id="GO:0015420">
    <property type="term" value="F:ABC-type vitamin B12 transporter activity"/>
    <property type="evidence" value="ECO:0007669"/>
    <property type="project" value="UniProtKB-UniRule"/>
</dbReference>
<evidence type="ECO:0000256" key="7">
    <source>
        <dbReference type="ARBA" id="ARBA00022989"/>
    </source>
</evidence>
<evidence type="ECO:0000256" key="9">
    <source>
        <dbReference type="HAMAP-Rule" id="MF_00024"/>
    </source>
</evidence>
<dbReference type="Proteomes" id="UP000002008">
    <property type="component" value="Chromosome"/>
</dbReference>
<evidence type="ECO:0000256" key="6">
    <source>
        <dbReference type="ARBA" id="ARBA00022692"/>
    </source>
</evidence>
<comment type="caution">
    <text evidence="9">Lacks conserved residue(s) required for the propagation of feature annotation.</text>
</comment>
<dbReference type="NCBIfam" id="TIGR00380">
    <property type="entry name" value="cobal_cbiB"/>
    <property type="match status" value="1"/>
</dbReference>
<keyword evidence="8 9" id="KW-0472">Membrane</keyword>
<dbReference type="EMBL" id="CP000909">
    <property type="protein sequence ID" value="ABY35779.1"/>
    <property type="molecule type" value="Genomic_DNA"/>
</dbReference>
<dbReference type="PANTHER" id="PTHR34308">
    <property type="entry name" value="COBALAMIN BIOSYNTHESIS PROTEIN CBIB"/>
    <property type="match status" value="1"/>
</dbReference>
<dbReference type="AlphaFoldDB" id="A9WIQ2"/>
<keyword evidence="7 9" id="KW-1133">Transmembrane helix</keyword>
<comment type="pathway">
    <text evidence="2 9">Cofactor biosynthesis; adenosylcobalamin biosynthesis.</text>
</comment>
<feature type="transmembrane region" description="Helical" evidence="9">
    <location>
        <begin position="288"/>
        <end position="307"/>
    </location>
</feature>
<evidence type="ECO:0000256" key="3">
    <source>
        <dbReference type="ARBA" id="ARBA00006263"/>
    </source>
</evidence>
<dbReference type="PATRIC" id="fig|324602.8.peg.2900"/>
<dbReference type="InterPro" id="IPR004485">
    <property type="entry name" value="Cobalamin_biosynth_CobD/CbiB"/>
</dbReference>
<dbReference type="eggNOG" id="COG1270">
    <property type="taxonomic scope" value="Bacteria"/>
</dbReference>
<dbReference type="RefSeq" id="WP_012258432.1">
    <property type="nucleotide sequence ID" value="NC_010175.1"/>
</dbReference>
<proteinExistence type="inferred from homology"/>
<comment type="function">
    <text evidence="9">Converts cobyric acid to cobinamide by the addition of aminopropanol on the F carboxylic group.</text>
</comment>
<dbReference type="STRING" id="324602.Caur_2573"/>
<keyword evidence="6 9" id="KW-0812">Transmembrane</keyword>
<keyword evidence="5 9" id="KW-0169">Cobalamin biosynthesis</keyword>
<evidence type="ECO:0000313" key="10">
    <source>
        <dbReference type="EMBL" id="ABY35779.1"/>
    </source>
</evidence>
<evidence type="ECO:0000256" key="1">
    <source>
        <dbReference type="ARBA" id="ARBA00004651"/>
    </source>
</evidence>
<sequence length="321" mass="34460">MMIGEELRRRCAIALLALVLDFALGDPPNQLHPVSLMGHWLKWGERLAPATPLARLAWGGGWLYGGWWLVGRVASRLPRHLLVQGACVSLLLAYRGLDRAVAGVEQALRTGNLAEARHLLGWHLVSRPTADLSAAEVAGAAIESLAENLSDSIIAPLLAFLVGGLPALAIYRLTNTADAMWGYRTERYEYLGKIAARCDDAFNLVPARLTALLLALATHLINGRGWHAWQTALRDARHTASPNAGWPMAAMAGALDTVLTKRDHYALGDGSCIPDAAMIGQARRIVQVAMAIVVSGLWIGILTGAGIRRAAPLHPDATLRG</sequence>
<accession>A9WIQ2</accession>
<comment type="similarity">
    <text evidence="3 9">Belongs to the CobD/CbiB family.</text>
</comment>
<organism evidence="10 11">
    <name type="scientific">Chloroflexus aurantiacus (strain ATCC 29366 / DSM 635 / J-10-fl)</name>
    <dbReference type="NCBI Taxonomy" id="324602"/>
    <lineage>
        <taxon>Bacteria</taxon>
        <taxon>Bacillati</taxon>
        <taxon>Chloroflexota</taxon>
        <taxon>Chloroflexia</taxon>
        <taxon>Chloroflexales</taxon>
        <taxon>Chloroflexineae</taxon>
        <taxon>Chloroflexaceae</taxon>
        <taxon>Chloroflexus</taxon>
    </lineage>
</organism>
<dbReference type="UniPathway" id="UPA00148"/>
<gene>
    <name evidence="9" type="primary">cobD</name>
    <name evidence="10" type="ordered locus">Caur_2573</name>
</gene>
<feature type="transmembrane region" description="Helical" evidence="9">
    <location>
        <begin position="153"/>
        <end position="174"/>
    </location>
</feature>
<name>A9WIQ2_CHLAA</name>
<reference evidence="11" key="1">
    <citation type="journal article" date="2011" name="BMC Genomics">
        <title>Complete genome sequence of the filamentous anoxygenic phototrophic bacterium Chloroflexus aurantiacus.</title>
        <authorList>
            <person name="Tang K.H."/>
            <person name="Barry K."/>
            <person name="Chertkov O."/>
            <person name="Dalin E."/>
            <person name="Han C.S."/>
            <person name="Hauser L.J."/>
            <person name="Honchak B.M."/>
            <person name="Karbach L.E."/>
            <person name="Land M.L."/>
            <person name="Lapidus A."/>
            <person name="Larimer F.W."/>
            <person name="Mikhailova N."/>
            <person name="Pitluck S."/>
            <person name="Pierson B.K."/>
            <person name="Blankenship R.E."/>
        </authorList>
    </citation>
    <scope>NUCLEOTIDE SEQUENCE [LARGE SCALE GENOMIC DNA]</scope>
    <source>
        <strain evidence="11">ATCC 29366 / DSM 635 / J-10-fl</strain>
    </source>
</reference>
<comment type="subcellular location">
    <subcellularLocation>
        <location evidence="1 9">Cell membrane</location>
        <topology evidence="1 9">Multi-pass membrane protein</topology>
    </subcellularLocation>
</comment>
<protein>
    <recommendedName>
        <fullName evidence="9">Cobalamin biosynthesis protein CobD</fullName>
    </recommendedName>
</protein>
<evidence type="ECO:0000256" key="8">
    <source>
        <dbReference type="ARBA" id="ARBA00023136"/>
    </source>
</evidence>
<dbReference type="EnsemblBacteria" id="ABY35779">
    <property type="protein sequence ID" value="ABY35779"/>
    <property type="gene ID" value="Caur_2573"/>
</dbReference>
<dbReference type="GO" id="GO:0005886">
    <property type="term" value="C:plasma membrane"/>
    <property type="evidence" value="ECO:0007669"/>
    <property type="project" value="UniProtKB-SubCell"/>
</dbReference>
<evidence type="ECO:0000313" key="11">
    <source>
        <dbReference type="Proteomes" id="UP000002008"/>
    </source>
</evidence>
<keyword evidence="11" id="KW-1185">Reference proteome</keyword>
<evidence type="ECO:0000256" key="4">
    <source>
        <dbReference type="ARBA" id="ARBA00022475"/>
    </source>
</evidence>
<dbReference type="HOGENOM" id="CLU_054212_0_0_0"/>
<dbReference type="HAMAP" id="MF_00024">
    <property type="entry name" value="CobD_CbiB"/>
    <property type="match status" value="1"/>
</dbReference>
<dbReference type="Pfam" id="PF03186">
    <property type="entry name" value="CobD_Cbib"/>
    <property type="match status" value="1"/>
</dbReference>
<dbReference type="PANTHER" id="PTHR34308:SF1">
    <property type="entry name" value="COBALAMIN BIOSYNTHESIS PROTEIN CBIB"/>
    <property type="match status" value="1"/>
</dbReference>
<dbReference type="KEGG" id="cau:Caur_2573"/>
<keyword evidence="4 9" id="KW-1003">Cell membrane</keyword>
<evidence type="ECO:0000256" key="2">
    <source>
        <dbReference type="ARBA" id="ARBA00004953"/>
    </source>
</evidence>
<dbReference type="GO" id="GO:0009236">
    <property type="term" value="P:cobalamin biosynthetic process"/>
    <property type="evidence" value="ECO:0007669"/>
    <property type="project" value="UniProtKB-UniRule"/>
</dbReference>
<dbReference type="GO" id="GO:0048472">
    <property type="term" value="F:threonine-phosphate decarboxylase activity"/>
    <property type="evidence" value="ECO:0007669"/>
    <property type="project" value="InterPro"/>
</dbReference>